<organism evidence="5 6">
    <name type="scientific">Spirosoma oryzae</name>
    <dbReference type="NCBI Taxonomy" id="1469603"/>
    <lineage>
        <taxon>Bacteria</taxon>
        <taxon>Pseudomonadati</taxon>
        <taxon>Bacteroidota</taxon>
        <taxon>Cytophagia</taxon>
        <taxon>Cytophagales</taxon>
        <taxon>Cytophagaceae</taxon>
        <taxon>Spirosoma</taxon>
    </lineage>
</organism>
<dbReference type="SUPFAM" id="SSF53383">
    <property type="entry name" value="PLP-dependent transferases"/>
    <property type="match status" value="1"/>
</dbReference>
<keyword evidence="3" id="KW-0808">Transferase</keyword>
<dbReference type="InterPro" id="IPR004838">
    <property type="entry name" value="NHTrfase_class1_PyrdxlP-BS"/>
</dbReference>
<gene>
    <name evidence="5" type="ORF">CLV58_1475</name>
</gene>
<dbReference type="Gene3D" id="3.90.1150.10">
    <property type="entry name" value="Aspartate Aminotransferase, domain 1"/>
    <property type="match status" value="1"/>
</dbReference>
<sequence>MLHGHGDDRYRYTTPIRADFSTNVWYGGEPAGLKEYLFSQWDRINRYPDALAGQLAEQIASHHGLPADRMLVNSGTTETIYLIAQAFAGSRTTIVTPAFAEYEDACRMHGHQLDFLDWATLTELPSLSTQLVFICNPNNPTGAAFPALADWIARNPQTLFVVDEAFIEFTDQLHTALPLLDQHDNLLVMRSLTKAYAIPGLRLGYVVGSPSLITRLTACKQPWTVNAMALAAGQFIFANYDHIQLPLSQLLADKRQFVAALSGIAAIQVYDSVTHFFLAETHTRWGCVGTAGELKAYLLDKHGLLIRDASNFRGLRPGHFRLCTLAPDKNALLIDALTEWTH</sequence>
<keyword evidence="6" id="KW-1185">Reference proteome</keyword>
<accession>A0A2T0RLP7</accession>
<dbReference type="InterPro" id="IPR004839">
    <property type="entry name" value="Aminotransferase_I/II_large"/>
</dbReference>
<keyword evidence="3" id="KW-0032">Aminotransferase</keyword>
<dbReference type="InterPro" id="IPR015421">
    <property type="entry name" value="PyrdxlP-dep_Trfase_major"/>
</dbReference>
<evidence type="ECO:0000256" key="3">
    <source>
        <dbReference type="RuleBase" id="RU000481"/>
    </source>
</evidence>
<dbReference type="Pfam" id="PF00155">
    <property type="entry name" value="Aminotran_1_2"/>
    <property type="match status" value="1"/>
</dbReference>
<dbReference type="RefSeq" id="WP_106140940.1">
    <property type="nucleotide sequence ID" value="NZ_PVTE01000047.1"/>
</dbReference>
<dbReference type="GO" id="GO:0030170">
    <property type="term" value="F:pyridoxal phosphate binding"/>
    <property type="evidence" value="ECO:0007669"/>
    <property type="project" value="InterPro"/>
</dbReference>
<reference evidence="5 6" key="1">
    <citation type="submission" date="2018-03" db="EMBL/GenBank/DDBJ databases">
        <title>Genomic Encyclopedia of Archaeal and Bacterial Type Strains, Phase II (KMG-II): from individual species to whole genera.</title>
        <authorList>
            <person name="Goeker M."/>
        </authorList>
    </citation>
    <scope>NUCLEOTIDE SEQUENCE [LARGE SCALE GENOMIC DNA]</scope>
    <source>
        <strain evidence="5 6">DSM 28354</strain>
    </source>
</reference>
<dbReference type="InterPro" id="IPR015424">
    <property type="entry name" value="PyrdxlP-dep_Trfase"/>
</dbReference>
<evidence type="ECO:0000259" key="4">
    <source>
        <dbReference type="Pfam" id="PF00155"/>
    </source>
</evidence>
<evidence type="ECO:0000313" key="5">
    <source>
        <dbReference type="EMBL" id="PRY22057.1"/>
    </source>
</evidence>
<dbReference type="Proteomes" id="UP000238375">
    <property type="component" value="Unassembled WGS sequence"/>
</dbReference>
<proteinExistence type="inferred from homology"/>
<evidence type="ECO:0000313" key="6">
    <source>
        <dbReference type="Proteomes" id="UP000238375"/>
    </source>
</evidence>
<dbReference type="GO" id="GO:0008483">
    <property type="term" value="F:transaminase activity"/>
    <property type="evidence" value="ECO:0007669"/>
    <property type="project" value="UniProtKB-KW"/>
</dbReference>
<protein>
    <recommendedName>
        <fullName evidence="3">Aminotransferase</fullName>
        <ecNumber evidence="3">2.6.1.-</ecNumber>
    </recommendedName>
</protein>
<feature type="domain" description="Aminotransferase class I/classII large" evidence="4">
    <location>
        <begin position="42"/>
        <end position="336"/>
    </location>
</feature>
<evidence type="ECO:0000256" key="2">
    <source>
        <dbReference type="ARBA" id="ARBA00022898"/>
    </source>
</evidence>
<comment type="cofactor">
    <cofactor evidence="1 3">
        <name>pyridoxal 5'-phosphate</name>
        <dbReference type="ChEBI" id="CHEBI:597326"/>
    </cofactor>
</comment>
<dbReference type="PROSITE" id="PS00105">
    <property type="entry name" value="AA_TRANSFER_CLASS_1"/>
    <property type="match status" value="1"/>
</dbReference>
<keyword evidence="2" id="KW-0663">Pyridoxal phosphate</keyword>
<comment type="similarity">
    <text evidence="3">Belongs to the class-I pyridoxal-phosphate-dependent aminotransferase family.</text>
</comment>
<dbReference type="PANTHER" id="PTHR42885">
    <property type="entry name" value="HISTIDINOL-PHOSPHATE AMINOTRANSFERASE-RELATED"/>
    <property type="match status" value="1"/>
</dbReference>
<dbReference type="OrthoDB" id="9813612at2"/>
<dbReference type="EC" id="2.6.1.-" evidence="3"/>
<comment type="caution">
    <text evidence="5">The sequence shown here is derived from an EMBL/GenBank/DDBJ whole genome shotgun (WGS) entry which is preliminary data.</text>
</comment>
<dbReference type="EMBL" id="PVTE01000047">
    <property type="protein sequence ID" value="PRY22057.1"/>
    <property type="molecule type" value="Genomic_DNA"/>
</dbReference>
<evidence type="ECO:0000256" key="1">
    <source>
        <dbReference type="ARBA" id="ARBA00001933"/>
    </source>
</evidence>
<dbReference type="AlphaFoldDB" id="A0A2T0RLP7"/>
<name>A0A2T0RLP7_9BACT</name>
<dbReference type="PANTHER" id="PTHR42885:SF1">
    <property type="entry name" value="THREONINE-PHOSPHATE DECARBOXYLASE"/>
    <property type="match status" value="1"/>
</dbReference>
<dbReference type="Gene3D" id="3.40.640.10">
    <property type="entry name" value="Type I PLP-dependent aspartate aminotransferase-like (Major domain)"/>
    <property type="match status" value="1"/>
</dbReference>
<dbReference type="InterPro" id="IPR015422">
    <property type="entry name" value="PyrdxlP-dep_Trfase_small"/>
</dbReference>
<dbReference type="CDD" id="cd00609">
    <property type="entry name" value="AAT_like"/>
    <property type="match status" value="1"/>
</dbReference>